<dbReference type="RefSeq" id="WP_163297949.1">
    <property type="nucleotide sequence ID" value="NZ_JAAGRR010000017.1"/>
</dbReference>
<dbReference type="NCBIfam" id="TIGR00299">
    <property type="entry name" value="nickel pincer cofactor biosynthesis protein LarC"/>
    <property type="match status" value="1"/>
</dbReference>
<dbReference type="Pfam" id="PF01969">
    <property type="entry name" value="Ni_insertion"/>
    <property type="match status" value="1"/>
</dbReference>
<dbReference type="AlphaFoldDB" id="A0A6N9TPX5"/>
<accession>A0A6N9TPX5</accession>
<gene>
    <name evidence="2" type="primary">larC</name>
    <name evidence="2" type="ORF">G3N55_02860</name>
</gene>
<dbReference type="Proteomes" id="UP000469346">
    <property type="component" value="Unassembled WGS sequence"/>
</dbReference>
<dbReference type="EMBL" id="JAAGRR010000017">
    <property type="protein sequence ID" value="NDY41794.1"/>
    <property type="molecule type" value="Genomic_DNA"/>
</dbReference>
<protein>
    <submittedName>
        <fullName evidence="2">Nickel pincer cofactor biosynthesis protein LarC</fullName>
    </submittedName>
</protein>
<dbReference type="Gene3D" id="3.30.70.1380">
    <property type="entry name" value="Transcriptional regulatory protein pf0864 domain like"/>
    <property type="match status" value="1"/>
</dbReference>
<evidence type="ECO:0000256" key="1">
    <source>
        <dbReference type="ARBA" id="ARBA00022596"/>
    </source>
</evidence>
<evidence type="ECO:0000313" key="2">
    <source>
        <dbReference type="EMBL" id="NDY41794.1"/>
    </source>
</evidence>
<proteinExistence type="predicted"/>
<dbReference type="PANTHER" id="PTHR36566:SF1">
    <property type="entry name" value="PYRIDINIUM-3,5-BISTHIOCARBOXYLIC ACID MONONUCLEOTIDE NICKEL INSERTION PROTEIN"/>
    <property type="match status" value="1"/>
</dbReference>
<dbReference type="PANTHER" id="PTHR36566">
    <property type="entry name" value="NICKEL INSERTION PROTEIN-RELATED"/>
    <property type="match status" value="1"/>
</dbReference>
<name>A0A6N9TPX5_DISTH</name>
<keyword evidence="1" id="KW-0533">Nickel</keyword>
<sequence>WGAAPIEGLPRRLGLPGARVEVRRRRVAGLAAWHVAVRAGDAPALRDLEALLGVLRAADLPGPVQERAAAVVEDLARAEAEVHGCTTAEVHLHEVGTVDTLVDVAGTILGLHELGVARLVASPLPVGRGWTEGAHGRLPLPAPATARLLEGVPVYGVPESFELVTPTGAALVRRLADGFGDMPPLRVSGVGYGAGDHPRASGPNLLRLWLGEPEGGWTADRVLEIETWIDDMNPEFYPPLVEALLAEGALDVSLVPVHMKKNRPGTAVTVVAPPGLEARVCARLFRDTTTAGVRIRECRRRLLPRRTGRVPTPWGPVGAKLVERPGRGAELAPEFEACKKVAEAAGVSVREVAQAVASVPVARFADDGEEGPDGSGAGN</sequence>
<organism evidence="2 3">
    <name type="scientific">Dissulfurirhabdus thermomarina</name>
    <dbReference type="NCBI Taxonomy" id="1765737"/>
    <lineage>
        <taxon>Bacteria</taxon>
        <taxon>Deltaproteobacteria</taxon>
        <taxon>Dissulfurirhabdaceae</taxon>
        <taxon>Dissulfurirhabdus</taxon>
    </lineage>
</organism>
<feature type="non-terminal residue" evidence="2">
    <location>
        <position position="1"/>
    </location>
</feature>
<dbReference type="Gene3D" id="3.10.20.300">
    <property type="entry name" value="mk0293 like domain"/>
    <property type="match status" value="1"/>
</dbReference>
<evidence type="ECO:0000313" key="3">
    <source>
        <dbReference type="Proteomes" id="UP000469346"/>
    </source>
</evidence>
<reference evidence="2 3" key="1">
    <citation type="submission" date="2020-02" db="EMBL/GenBank/DDBJ databases">
        <title>Comparative genomics of sulfur disproportionating microorganisms.</title>
        <authorList>
            <person name="Ward L.M."/>
            <person name="Bertran E."/>
            <person name="Johnston D.T."/>
        </authorList>
    </citation>
    <scope>NUCLEOTIDE SEQUENCE [LARGE SCALE GENOMIC DNA]</scope>
    <source>
        <strain evidence="2 3">DSM 100025</strain>
    </source>
</reference>
<keyword evidence="3" id="KW-1185">Reference proteome</keyword>
<dbReference type="InterPro" id="IPR002822">
    <property type="entry name" value="Ni_insertion"/>
</dbReference>
<comment type="caution">
    <text evidence="2">The sequence shown here is derived from an EMBL/GenBank/DDBJ whole genome shotgun (WGS) entry which is preliminary data.</text>
</comment>